<evidence type="ECO:0000313" key="1">
    <source>
        <dbReference type="EMBL" id="GFR91210.1"/>
    </source>
</evidence>
<keyword evidence="2" id="KW-1185">Reference proteome</keyword>
<reference evidence="1 2" key="1">
    <citation type="journal article" date="2021" name="Elife">
        <title>Chloroplast acquisition without the gene transfer in kleptoplastic sea slugs, Plakobranchus ocellatus.</title>
        <authorList>
            <person name="Maeda T."/>
            <person name="Takahashi S."/>
            <person name="Yoshida T."/>
            <person name="Shimamura S."/>
            <person name="Takaki Y."/>
            <person name="Nagai Y."/>
            <person name="Toyoda A."/>
            <person name="Suzuki Y."/>
            <person name="Arimoto A."/>
            <person name="Ishii H."/>
            <person name="Satoh N."/>
            <person name="Nishiyama T."/>
            <person name="Hasebe M."/>
            <person name="Maruyama T."/>
            <person name="Minagawa J."/>
            <person name="Obokata J."/>
            <person name="Shigenobu S."/>
        </authorList>
    </citation>
    <scope>NUCLEOTIDE SEQUENCE [LARGE SCALE GENOMIC DNA]</scope>
</reference>
<proteinExistence type="predicted"/>
<evidence type="ECO:0000313" key="2">
    <source>
        <dbReference type="Proteomes" id="UP000762676"/>
    </source>
</evidence>
<sequence>MVWRKVKTQIWCGESAKPRHGVEKEQDKEVHVYGAFVVETENRFSLLLKDKTANEKRPEENINIGRLPEIVELKLGWGWGKRVT</sequence>
<dbReference type="Proteomes" id="UP000762676">
    <property type="component" value="Unassembled WGS sequence"/>
</dbReference>
<protein>
    <submittedName>
        <fullName evidence="1">Uncharacterized protein</fullName>
    </submittedName>
</protein>
<gene>
    <name evidence="1" type="ORF">ElyMa_006169700</name>
</gene>
<comment type="caution">
    <text evidence="1">The sequence shown here is derived from an EMBL/GenBank/DDBJ whole genome shotgun (WGS) entry which is preliminary data.</text>
</comment>
<organism evidence="1 2">
    <name type="scientific">Elysia marginata</name>
    <dbReference type="NCBI Taxonomy" id="1093978"/>
    <lineage>
        <taxon>Eukaryota</taxon>
        <taxon>Metazoa</taxon>
        <taxon>Spiralia</taxon>
        <taxon>Lophotrochozoa</taxon>
        <taxon>Mollusca</taxon>
        <taxon>Gastropoda</taxon>
        <taxon>Heterobranchia</taxon>
        <taxon>Euthyneura</taxon>
        <taxon>Panpulmonata</taxon>
        <taxon>Sacoglossa</taxon>
        <taxon>Placobranchoidea</taxon>
        <taxon>Plakobranchidae</taxon>
        <taxon>Elysia</taxon>
    </lineage>
</organism>
<accession>A0AAV4H192</accession>
<dbReference type="EMBL" id="BMAT01012386">
    <property type="protein sequence ID" value="GFR91210.1"/>
    <property type="molecule type" value="Genomic_DNA"/>
</dbReference>
<dbReference type="AlphaFoldDB" id="A0AAV4H192"/>
<name>A0AAV4H192_9GAST</name>